<dbReference type="Proteomes" id="UP000051677">
    <property type="component" value="Unassembled WGS sequence"/>
</dbReference>
<feature type="transmembrane region" description="Helical" evidence="1">
    <location>
        <begin position="239"/>
        <end position="261"/>
    </location>
</feature>
<feature type="transmembrane region" description="Helical" evidence="1">
    <location>
        <begin position="302"/>
        <end position="320"/>
    </location>
</feature>
<dbReference type="RefSeq" id="WP_055578212.1">
    <property type="nucleotide sequence ID" value="NZ_LKTM01000146.1"/>
</dbReference>
<evidence type="ECO:0000313" key="2">
    <source>
        <dbReference type="EMBL" id="KQH78872.1"/>
    </source>
</evidence>
<dbReference type="GO" id="GO:0016020">
    <property type="term" value="C:membrane"/>
    <property type="evidence" value="ECO:0007669"/>
    <property type="project" value="InterPro"/>
</dbReference>
<comment type="caution">
    <text evidence="2">The sequence shown here is derived from an EMBL/GenBank/DDBJ whole genome shotgun (WGS) entry which is preliminary data.</text>
</comment>
<accession>A0A0Q2UE17</accession>
<feature type="transmembrane region" description="Helical" evidence="1">
    <location>
        <begin position="86"/>
        <end position="107"/>
    </location>
</feature>
<evidence type="ECO:0008006" key="4">
    <source>
        <dbReference type="Google" id="ProtNLM"/>
    </source>
</evidence>
<feature type="transmembrane region" description="Helical" evidence="1">
    <location>
        <begin position="119"/>
        <end position="140"/>
    </location>
</feature>
<dbReference type="PANTHER" id="PTHR38457">
    <property type="entry name" value="REGULATOR ABRB-RELATED"/>
    <property type="match status" value="1"/>
</dbReference>
<feature type="transmembrane region" description="Helical" evidence="1">
    <location>
        <begin position="211"/>
        <end position="227"/>
    </location>
</feature>
<evidence type="ECO:0000256" key="1">
    <source>
        <dbReference type="SAM" id="Phobius"/>
    </source>
</evidence>
<dbReference type="EMBL" id="LKTM01000146">
    <property type="protein sequence ID" value="KQH78872.1"/>
    <property type="molecule type" value="Genomic_DNA"/>
</dbReference>
<dbReference type="GO" id="GO:0010468">
    <property type="term" value="P:regulation of gene expression"/>
    <property type="evidence" value="ECO:0007669"/>
    <property type="project" value="InterPro"/>
</dbReference>
<dbReference type="PIRSF" id="PIRSF038991">
    <property type="entry name" value="Protein_AbrB"/>
    <property type="match status" value="1"/>
</dbReference>
<feature type="transmembrane region" description="Helical" evidence="1">
    <location>
        <begin position="27"/>
        <end position="47"/>
    </location>
</feature>
<dbReference type="OrthoDB" id="5188485at2"/>
<organism evidence="2 3">
    <name type="scientific">Mycobacterium gordonae</name>
    <dbReference type="NCBI Taxonomy" id="1778"/>
    <lineage>
        <taxon>Bacteria</taxon>
        <taxon>Bacillati</taxon>
        <taxon>Actinomycetota</taxon>
        <taxon>Actinomycetes</taxon>
        <taxon>Mycobacteriales</taxon>
        <taxon>Mycobacteriaceae</taxon>
        <taxon>Mycobacterium</taxon>
    </lineage>
</organism>
<feature type="transmembrane region" description="Helical" evidence="1">
    <location>
        <begin position="59"/>
        <end position="80"/>
    </location>
</feature>
<keyword evidence="1" id="KW-0472">Membrane</keyword>
<dbReference type="PANTHER" id="PTHR38457:SF1">
    <property type="entry name" value="REGULATOR ABRB-RELATED"/>
    <property type="match status" value="1"/>
</dbReference>
<feature type="transmembrane region" description="Helical" evidence="1">
    <location>
        <begin position="155"/>
        <end position="174"/>
    </location>
</feature>
<dbReference type="InterPro" id="IPR007820">
    <property type="entry name" value="AbrB_fam"/>
</dbReference>
<dbReference type="Pfam" id="PF05145">
    <property type="entry name" value="AbrB"/>
    <property type="match status" value="1"/>
</dbReference>
<name>A0A0Q2UE17_MYCGO</name>
<keyword evidence="1" id="KW-1133">Transmembrane helix</keyword>
<keyword evidence="1" id="KW-0812">Transmembrane</keyword>
<dbReference type="AlphaFoldDB" id="A0A0Q2UE17"/>
<gene>
    <name evidence="2" type="ORF">AO501_16600</name>
</gene>
<protein>
    <recommendedName>
        <fullName evidence="4">AbrB family transcriptional regulator</fullName>
    </recommendedName>
</protein>
<evidence type="ECO:0000313" key="3">
    <source>
        <dbReference type="Proteomes" id="UP000051677"/>
    </source>
</evidence>
<proteinExistence type="predicted"/>
<sequence>MNPIDLLIVAVVCGAFAWSMARYAPKTVPGIGLAAQGVLGVYTGLMVRDISFDALGSHWPIVIAVAVSTLVLSVAGGALLGLHRDITPLTGGLALVAGGSAGLVAIARELGGDDRVVAAVQYLRVAMITAAMPIVATAFYHSTPSHAEQVSEKTLLPWYFTLPLLAAIVLVGAVAGRRLRLPGGGLIGPMAITMGLEFAGLANGLAVPMPVFQAGIVLIVLQTVLTLDRESMRAIRRILPGAFALIMVLNVVAAGLGVVLAHSAGLSMLDGYLATSPGGVYAVLGTAAGSGSNVTFVMASQVIRVVLMLVAAPFVAKLFIRFTPQGTPAVQMRPELVPVTA</sequence>
<reference evidence="2 3" key="1">
    <citation type="submission" date="2015-10" db="EMBL/GenBank/DDBJ databases">
        <title>Mycobacterium gordonae draft genome assembly.</title>
        <authorList>
            <person name="Ustinova V."/>
            <person name="Smirnova T."/>
            <person name="Blagodatskikh K."/>
            <person name="Varlamov D."/>
            <person name="Larionova E."/>
            <person name="Chernousova L."/>
        </authorList>
    </citation>
    <scope>NUCLEOTIDE SEQUENCE [LARGE SCALE GENOMIC DNA]</scope>
    <source>
        <strain evidence="2 3">CTRI 14-8773</strain>
    </source>
</reference>